<keyword evidence="4" id="KW-1185">Reference proteome</keyword>
<dbReference type="GO" id="GO:0005634">
    <property type="term" value="C:nucleus"/>
    <property type="evidence" value="ECO:0007669"/>
    <property type="project" value="TreeGrafter"/>
</dbReference>
<evidence type="ECO:0000259" key="2">
    <source>
        <dbReference type="Pfam" id="PF03959"/>
    </source>
</evidence>
<dbReference type="InterPro" id="IPR050593">
    <property type="entry name" value="LovG"/>
</dbReference>
<dbReference type="PANTHER" id="PTHR48070:SF6">
    <property type="entry name" value="ESTERASE OVCA2"/>
    <property type="match status" value="1"/>
</dbReference>
<dbReference type="Gene3D" id="3.40.50.1820">
    <property type="entry name" value="alpha/beta hydrolase"/>
    <property type="match status" value="1"/>
</dbReference>
<keyword evidence="1" id="KW-0378">Hydrolase</keyword>
<reference evidence="3" key="1">
    <citation type="submission" date="2023-06" db="EMBL/GenBank/DDBJ databases">
        <title>Survivors Of The Sea: Transcriptome response of Skeletonema marinoi to long-term dormancy.</title>
        <authorList>
            <person name="Pinder M.I.M."/>
            <person name="Kourtchenko O."/>
            <person name="Robertson E.K."/>
            <person name="Larsson T."/>
            <person name="Maumus F."/>
            <person name="Osuna-Cruz C.M."/>
            <person name="Vancaester E."/>
            <person name="Stenow R."/>
            <person name="Vandepoele K."/>
            <person name="Ploug H."/>
            <person name="Bruchert V."/>
            <person name="Godhe A."/>
            <person name="Topel M."/>
        </authorList>
    </citation>
    <scope>NUCLEOTIDE SEQUENCE</scope>
    <source>
        <strain evidence="3">R05AC</strain>
    </source>
</reference>
<name>A0AAD8YKY6_9STRA</name>
<organism evidence="3 4">
    <name type="scientific">Skeletonema marinoi</name>
    <dbReference type="NCBI Taxonomy" id="267567"/>
    <lineage>
        <taxon>Eukaryota</taxon>
        <taxon>Sar</taxon>
        <taxon>Stramenopiles</taxon>
        <taxon>Ochrophyta</taxon>
        <taxon>Bacillariophyta</taxon>
        <taxon>Coscinodiscophyceae</taxon>
        <taxon>Thalassiosirophycidae</taxon>
        <taxon>Thalassiosirales</taxon>
        <taxon>Skeletonemataceae</taxon>
        <taxon>Skeletonema</taxon>
        <taxon>Skeletonema marinoi-dohrnii complex</taxon>
    </lineage>
</organism>
<comment type="caution">
    <text evidence="3">The sequence shown here is derived from an EMBL/GenBank/DDBJ whole genome shotgun (WGS) entry which is preliminary data.</text>
</comment>
<protein>
    <recommendedName>
        <fullName evidence="2">Serine hydrolase domain-containing protein</fullName>
    </recommendedName>
</protein>
<evidence type="ECO:0000313" key="3">
    <source>
        <dbReference type="EMBL" id="KAK1747187.1"/>
    </source>
</evidence>
<dbReference type="InterPro" id="IPR005645">
    <property type="entry name" value="FSH-like_dom"/>
</dbReference>
<accession>A0AAD8YKY6</accession>
<dbReference type="AlphaFoldDB" id="A0AAD8YKY6"/>
<dbReference type="GO" id="GO:0016787">
    <property type="term" value="F:hydrolase activity"/>
    <property type="evidence" value="ECO:0007669"/>
    <property type="project" value="UniProtKB-KW"/>
</dbReference>
<evidence type="ECO:0000313" key="4">
    <source>
        <dbReference type="Proteomes" id="UP001224775"/>
    </source>
</evidence>
<dbReference type="PANTHER" id="PTHR48070">
    <property type="entry name" value="ESTERASE OVCA2"/>
    <property type="match status" value="1"/>
</dbReference>
<dbReference type="Pfam" id="PF03959">
    <property type="entry name" value="FSH1"/>
    <property type="match status" value="1"/>
</dbReference>
<dbReference type="SUPFAM" id="SSF53474">
    <property type="entry name" value="alpha/beta-Hydrolases"/>
    <property type="match status" value="1"/>
</dbReference>
<dbReference type="Proteomes" id="UP001224775">
    <property type="component" value="Unassembled WGS sequence"/>
</dbReference>
<gene>
    <name evidence="3" type="ORF">QTG54_002531</name>
</gene>
<dbReference type="InterPro" id="IPR029058">
    <property type="entry name" value="AB_hydrolase_fold"/>
</dbReference>
<evidence type="ECO:0000256" key="1">
    <source>
        <dbReference type="ARBA" id="ARBA00022801"/>
    </source>
</evidence>
<proteinExistence type="predicted"/>
<dbReference type="EMBL" id="JATAAI010000003">
    <property type="protein sequence ID" value="KAK1747187.1"/>
    <property type="molecule type" value="Genomic_DNA"/>
</dbReference>
<dbReference type="GO" id="GO:0005737">
    <property type="term" value="C:cytoplasm"/>
    <property type="evidence" value="ECO:0007669"/>
    <property type="project" value="TreeGrafter"/>
</dbReference>
<feature type="domain" description="Serine hydrolase" evidence="2">
    <location>
        <begin position="65"/>
        <end position="283"/>
    </location>
</feature>
<sequence length="309" mass="33887">MVVSSFSRLFLISCVAQRNIASSPVQAFFASNQVPTIPLHQMHHRRLSSSAVAATTSTRDDGDAFRILCLHGKGGNGEEFLKRLLPLRALLDDRLVDEKNKSDDVFARNKSIKWEALTAPYQISDSDDAYAWWTMSPGVRSFNADEYIGFDKSASNVMNAVFPNNDSSTTATECSYDLIFGHSQGAILLSALLATNIDLQRSNCSYILNGAAWPNPYGKALMSLPVQQSQHEMKKDTKMLFVMGKSDNINPIESAKQVHDCYQAAGIDVSIVYHEGGHSVPNGGDVDSERALEDVCDFILQAVSGKAKE</sequence>